<dbReference type="InterPro" id="IPR010502">
    <property type="entry name" value="Carb-bd_dom_fam9"/>
</dbReference>
<dbReference type="AlphaFoldDB" id="A0A4Q0NYK9"/>
<reference evidence="2 3" key="1">
    <citation type="submission" date="2018-07" db="EMBL/GenBank/DDBJ databases">
        <title>Leeuwenhoekiella genomics.</title>
        <authorList>
            <person name="Tahon G."/>
            <person name="Willems A."/>
        </authorList>
    </citation>
    <scope>NUCLEOTIDE SEQUENCE [LARGE SCALE GENOMIC DNA]</scope>
    <source>
        <strain evidence="2 3">R-50232</strain>
    </source>
</reference>
<dbReference type="GO" id="GO:0016052">
    <property type="term" value="P:carbohydrate catabolic process"/>
    <property type="evidence" value="ECO:0007669"/>
    <property type="project" value="InterPro"/>
</dbReference>
<sequence>MEMMNNSEYKVKHIASQSLVITGKCDATQWSVANKLEDFVSPWDAAPIKPIVFRALYDSEFFYFSFNVHDGAVFTELKDDSKASIAASDRVELFMRVDSKLSPYYCLEIDTQPRIMDFKAMPNRDFDLSWNWPEGELEVRSEILNECFSVEGKISLQSLEELQLLKKDSEGTFMEIGVYRAKYKTDDAGHNHPTWITWVDPKNPEPDFHIPESFGIFRFEI</sequence>
<dbReference type="Proteomes" id="UP000289821">
    <property type="component" value="Unassembled WGS sequence"/>
</dbReference>
<dbReference type="GO" id="GO:0030246">
    <property type="term" value="F:carbohydrate binding"/>
    <property type="evidence" value="ECO:0007669"/>
    <property type="project" value="InterPro"/>
</dbReference>
<gene>
    <name evidence="2" type="ORF">DSM04_101210</name>
</gene>
<keyword evidence="3" id="KW-1185">Reference proteome</keyword>
<dbReference type="SUPFAM" id="SSF49344">
    <property type="entry name" value="CBD9-like"/>
    <property type="match status" value="1"/>
</dbReference>
<dbReference type="OrthoDB" id="9801646at2"/>
<organism evidence="2 3">
    <name type="scientific">Leeuwenhoekiella aestuarii</name>
    <dbReference type="NCBI Taxonomy" id="2249426"/>
    <lineage>
        <taxon>Bacteria</taxon>
        <taxon>Pseudomonadati</taxon>
        <taxon>Bacteroidota</taxon>
        <taxon>Flavobacteriia</taxon>
        <taxon>Flavobacteriales</taxon>
        <taxon>Flavobacteriaceae</taxon>
        <taxon>Leeuwenhoekiella</taxon>
    </lineage>
</organism>
<protein>
    <submittedName>
        <fullName evidence="2">Carbohydrate binding protein with CBM9 domain</fullName>
    </submittedName>
</protein>
<dbReference type="GO" id="GO:0004553">
    <property type="term" value="F:hydrolase activity, hydrolyzing O-glycosyl compounds"/>
    <property type="evidence" value="ECO:0007669"/>
    <property type="project" value="InterPro"/>
</dbReference>
<comment type="caution">
    <text evidence="2">The sequence shown here is derived from an EMBL/GenBank/DDBJ whole genome shotgun (WGS) entry which is preliminary data.</text>
</comment>
<proteinExistence type="predicted"/>
<name>A0A4Q0NYK9_9FLAO</name>
<accession>A0A4Q0NYK9</accession>
<dbReference type="Gene3D" id="2.60.40.1190">
    <property type="match status" value="1"/>
</dbReference>
<evidence type="ECO:0000313" key="3">
    <source>
        <dbReference type="Proteomes" id="UP000289821"/>
    </source>
</evidence>
<dbReference type="EMBL" id="QOVI01000001">
    <property type="protein sequence ID" value="RXG18023.1"/>
    <property type="molecule type" value="Genomic_DNA"/>
</dbReference>
<dbReference type="Pfam" id="PF06452">
    <property type="entry name" value="CBM9_1"/>
    <property type="match status" value="1"/>
</dbReference>
<feature type="domain" description="Carbohydrate-binding" evidence="1">
    <location>
        <begin position="22"/>
        <end position="217"/>
    </location>
</feature>
<evidence type="ECO:0000259" key="1">
    <source>
        <dbReference type="Pfam" id="PF06452"/>
    </source>
</evidence>
<evidence type="ECO:0000313" key="2">
    <source>
        <dbReference type="EMBL" id="RXG18023.1"/>
    </source>
</evidence>